<proteinExistence type="predicted"/>
<dbReference type="AlphaFoldDB" id="A0A5C5V9P5"/>
<protein>
    <submittedName>
        <fullName evidence="1">Uncharacterized protein</fullName>
    </submittedName>
</protein>
<dbReference type="Proteomes" id="UP000316714">
    <property type="component" value="Unassembled WGS sequence"/>
</dbReference>
<organism evidence="1 2">
    <name type="scientific">Posidoniimonas corsicana</name>
    <dbReference type="NCBI Taxonomy" id="1938618"/>
    <lineage>
        <taxon>Bacteria</taxon>
        <taxon>Pseudomonadati</taxon>
        <taxon>Planctomycetota</taxon>
        <taxon>Planctomycetia</taxon>
        <taxon>Pirellulales</taxon>
        <taxon>Lacipirellulaceae</taxon>
        <taxon>Posidoniimonas</taxon>
    </lineage>
</organism>
<comment type="caution">
    <text evidence="1">The sequence shown here is derived from an EMBL/GenBank/DDBJ whole genome shotgun (WGS) entry which is preliminary data.</text>
</comment>
<accession>A0A5C5V9P5</accession>
<keyword evidence="2" id="KW-1185">Reference proteome</keyword>
<gene>
    <name evidence="1" type="ORF">KOR34_02040</name>
</gene>
<reference evidence="1 2" key="1">
    <citation type="submission" date="2019-02" db="EMBL/GenBank/DDBJ databases">
        <title>Deep-cultivation of Planctomycetes and their phenomic and genomic characterization uncovers novel biology.</title>
        <authorList>
            <person name="Wiegand S."/>
            <person name="Jogler M."/>
            <person name="Boedeker C."/>
            <person name="Pinto D."/>
            <person name="Vollmers J."/>
            <person name="Rivas-Marin E."/>
            <person name="Kohn T."/>
            <person name="Peeters S.H."/>
            <person name="Heuer A."/>
            <person name="Rast P."/>
            <person name="Oberbeckmann S."/>
            <person name="Bunk B."/>
            <person name="Jeske O."/>
            <person name="Meyerdierks A."/>
            <person name="Storesund J.E."/>
            <person name="Kallscheuer N."/>
            <person name="Luecker S."/>
            <person name="Lage O.M."/>
            <person name="Pohl T."/>
            <person name="Merkel B.J."/>
            <person name="Hornburger P."/>
            <person name="Mueller R.-W."/>
            <person name="Bruemmer F."/>
            <person name="Labrenz M."/>
            <person name="Spormann A.M."/>
            <person name="Op Den Camp H."/>
            <person name="Overmann J."/>
            <person name="Amann R."/>
            <person name="Jetten M.S.M."/>
            <person name="Mascher T."/>
            <person name="Medema M.H."/>
            <person name="Devos D.P."/>
            <person name="Kaster A.-K."/>
            <person name="Ovreas L."/>
            <person name="Rohde M."/>
            <person name="Galperin M.Y."/>
            <person name="Jogler C."/>
        </authorList>
    </citation>
    <scope>NUCLEOTIDE SEQUENCE [LARGE SCALE GENOMIC DNA]</scope>
    <source>
        <strain evidence="1 2">KOR34</strain>
    </source>
</reference>
<sequence>MSAVATLELINDSEEAPSRTYWVEDDADPGGATVSESAAMAAVLAVAPASIDGAYAGPLSRQQINDHYWRVSLSYSRRLRYLTPLQAATEIRGFQFRAKPKRYEVGAPVAKAPSVAPDLPDDLVGFDWQGSEYVHRGVLVTPPSIADTVRFIIPNTAWTGTYISLIQAMCVDPGAWNSAPFQGRPAGSVCLVAASIQQRDDASYAAQLGFGYDAGFSYTFLGDTLNLQGGDQLQLIKRTKTVTVASRKLVVPNVRAAYQLRLPPRADLNNLIL</sequence>
<dbReference type="RefSeq" id="WP_146561388.1">
    <property type="nucleotide sequence ID" value="NZ_SIHJ01000001.1"/>
</dbReference>
<dbReference type="EMBL" id="SIHJ01000001">
    <property type="protein sequence ID" value="TWT35314.1"/>
    <property type="molecule type" value="Genomic_DNA"/>
</dbReference>
<evidence type="ECO:0000313" key="2">
    <source>
        <dbReference type="Proteomes" id="UP000316714"/>
    </source>
</evidence>
<evidence type="ECO:0000313" key="1">
    <source>
        <dbReference type="EMBL" id="TWT35314.1"/>
    </source>
</evidence>
<name>A0A5C5V9P5_9BACT</name>